<accession>A0A4D4J9B0</accession>
<evidence type="ECO:0000313" key="2">
    <source>
        <dbReference type="EMBL" id="GDY33251.1"/>
    </source>
</evidence>
<dbReference type="InterPro" id="IPR053169">
    <property type="entry name" value="MUG_Protein"/>
</dbReference>
<reference evidence="3" key="1">
    <citation type="submission" date="2019-04" db="EMBL/GenBank/DDBJ databases">
        <title>Draft genome sequence of Pseudonocardiaceae bacterium SL3-2-4.</title>
        <authorList>
            <person name="Ningsih F."/>
            <person name="Yokota A."/>
            <person name="Sakai Y."/>
            <person name="Nanatani K."/>
            <person name="Yabe S."/>
            <person name="Oetari A."/>
            <person name="Sjamsuridzal W."/>
        </authorList>
    </citation>
    <scope>NUCLEOTIDE SEQUENCE [LARGE SCALE GENOMIC DNA]</scope>
    <source>
        <strain evidence="3">SL3-2-4</strain>
    </source>
</reference>
<proteinExistence type="predicted"/>
<dbReference type="EMBL" id="BJFL01000037">
    <property type="protein sequence ID" value="GDY33251.1"/>
    <property type="molecule type" value="Genomic_DNA"/>
</dbReference>
<feature type="region of interest" description="Disordered" evidence="1">
    <location>
        <begin position="331"/>
        <end position="350"/>
    </location>
</feature>
<dbReference type="SUPFAM" id="SSF48208">
    <property type="entry name" value="Six-hairpin glycosidases"/>
    <property type="match status" value="1"/>
</dbReference>
<dbReference type="PANTHER" id="PTHR47791:SF3">
    <property type="entry name" value="MEIOTICALLY UP-REGULATED GENE 191 PROTEIN"/>
    <property type="match status" value="1"/>
</dbReference>
<dbReference type="InterPro" id="IPR005198">
    <property type="entry name" value="Glyco_hydro_76"/>
</dbReference>
<organism evidence="2 3">
    <name type="scientific">Gandjariella thermophila</name>
    <dbReference type="NCBI Taxonomy" id="1931992"/>
    <lineage>
        <taxon>Bacteria</taxon>
        <taxon>Bacillati</taxon>
        <taxon>Actinomycetota</taxon>
        <taxon>Actinomycetes</taxon>
        <taxon>Pseudonocardiales</taxon>
        <taxon>Pseudonocardiaceae</taxon>
        <taxon>Gandjariella</taxon>
    </lineage>
</organism>
<dbReference type="GO" id="GO:0016787">
    <property type="term" value="F:hydrolase activity"/>
    <property type="evidence" value="ECO:0007669"/>
    <property type="project" value="UniProtKB-KW"/>
</dbReference>
<evidence type="ECO:0000313" key="3">
    <source>
        <dbReference type="Proteomes" id="UP000298860"/>
    </source>
</evidence>
<dbReference type="InterPro" id="IPR008928">
    <property type="entry name" value="6-hairpin_glycosidase_sf"/>
</dbReference>
<keyword evidence="3" id="KW-1185">Reference proteome</keyword>
<feature type="compositionally biased region" description="Basic and acidic residues" evidence="1">
    <location>
        <begin position="341"/>
        <end position="350"/>
    </location>
</feature>
<dbReference type="Gene3D" id="1.50.10.20">
    <property type="match status" value="1"/>
</dbReference>
<comment type="caution">
    <text evidence="2">The sequence shown here is derived from an EMBL/GenBank/DDBJ whole genome shotgun (WGS) entry which is preliminary data.</text>
</comment>
<dbReference type="GO" id="GO:0005975">
    <property type="term" value="P:carbohydrate metabolic process"/>
    <property type="evidence" value="ECO:0007669"/>
    <property type="project" value="InterPro"/>
</dbReference>
<evidence type="ECO:0000256" key="1">
    <source>
        <dbReference type="SAM" id="MobiDB-lite"/>
    </source>
</evidence>
<gene>
    <name evidence="2" type="ORF">GTS_48840</name>
</gene>
<dbReference type="Proteomes" id="UP000298860">
    <property type="component" value="Unassembled WGS sequence"/>
</dbReference>
<name>A0A4D4J9B0_9PSEU</name>
<dbReference type="InterPro" id="IPR014512">
    <property type="entry name" value="O_gly_hydro"/>
</dbReference>
<dbReference type="Pfam" id="PF03663">
    <property type="entry name" value="Glyco_hydro_76"/>
    <property type="match status" value="1"/>
</dbReference>
<protein>
    <submittedName>
        <fullName evidence="2">Glycoside hydrolase</fullName>
    </submittedName>
</protein>
<dbReference type="OrthoDB" id="2505409at2"/>
<dbReference type="RefSeq" id="WP_137816212.1">
    <property type="nucleotide sequence ID" value="NZ_BJFL01000037.1"/>
</dbReference>
<dbReference type="AlphaFoldDB" id="A0A4D4J9B0"/>
<keyword evidence="2" id="KW-0378">Hydrolase</keyword>
<dbReference type="PIRSF" id="PIRSF021505">
    <property type="entry name" value="O_gly_hdrol"/>
    <property type="match status" value="1"/>
</dbReference>
<sequence>MEAHRDAASFASMAGVAERAVEARHLRRLWGIPATLLGVSAWPATPVHRLHLPWNYWWQAHLLDCLVDAQVREPTAARRRAIAALIRGIRLRNVAGWLNDYYDDVAWLGLALLRAAKEVGVRRPEAIDAIAARLRSGWTEHTGGGIWWRRGDDFKNVPANGPAAILLARLALDSGDPGDLRRAASTVDWIEQRLVDPDTGLLWDGVHANPDGSVRALERAHYTYCQGVHVGACLELAHAGDADRWLGRAERTIRAVATHLATNGVLRGHGGGDGGLFTGILARYLARAAVLLPRLRRDRDTAATAELAADLVRASATAAWRNRTVAPGGPLFGSDWSRPATEPRRRTPERDLSVQLGAWMTLEAAATLSPIRHSAG</sequence>
<dbReference type="PANTHER" id="PTHR47791">
    <property type="entry name" value="MEIOTICALLY UP-REGULATED GENE 191 PROTEIN"/>
    <property type="match status" value="1"/>
</dbReference>